<name>A0A4Z0PUN7_9BACT</name>
<dbReference type="PANTHER" id="PTHR43798:SF33">
    <property type="entry name" value="HYDROLASE, PUTATIVE (AFU_ORTHOLOGUE AFUA_2G14860)-RELATED"/>
    <property type="match status" value="1"/>
</dbReference>
<dbReference type="AlphaFoldDB" id="A0A4Z0PUN7"/>
<dbReference type="GO" id="GO:0008233">
    <property type="term" value="F:peptidase activity"/>
    <property type="evidence" value="ECO:0007669"/>
    <property type="project" value="InterPro"/>
</dbReference>
<dbReference type="GO" id="GO:0016020">
    <property type="term" value="C:membrane"/>
    <property type="evidence" value="ECO:0007669"/>
    <property type="project" value="TreeGrafter"/>
</dbReference>
<organism evidence="5 6">
    <name type="scientific">Hymenobacter aquaticus</name>
    <dbReference type="NCBI Taxonomy" id="1867101"/>
    <lineage>
        <taxon>Bacteria</taxon>
        <taxon>Pseudomonadati</taxon>
        <taxon>Bacteroidota</taxon>
        <taxon>Cytophagia</taxon>
        <taxon>Cytophagales</taxon>
        <taxon>Hymenobacteraceae</taxon>
        <taxon>Hymenobacter</taxon>
    </lineage>
</organism>
<feature type="transmembrane region" description="Helical" evidence="3">
    <location>
        <begin position="72"/>
        <end position="91"/>
    </location>
</feature>
<evidence type="ECO:0000256" key="3">
    <source>
        <dbReference type="SAM" id="Phobius"/>
    </source>
</evidence>
<evidence type="ECO:0000256" key="1">
    <source>
        <dbReference type="ARBA" id="ARBA00010088"/>
    </source>
</evidence>
<evidence type="ECO:0000256" key="2">
    <source>
        <dbReference type="ARBA" id="ARBA00022801"/>
    </source>
</evidence>
<dbReference type="SUPFAM" id="SSF53474">
    <property type="entry name" value="alpha/beta-Hydrolases"/>
    <property type="match status" value="1"/>
</dbReference>
<keyword evidence="6" id="KW-1185">Reference proteome</keyword>
<dbReference type="Proteomes" id="UP000297549">
    <property type="component" value="Unassembled WGS sequence"/>
</dbReference>
<keyword evidence="2 5" id="KW-0378">Hydrolase</keyword>
<evidence type="ECO:0000313" key="6">
    <source>
        <dbReference type="Proteomes" id="UP000297549"/>
    </source>
</evidence>
<proteinExistence type="inferred from homology"/>
<comment type="caution">
    <text evidence="5">The sequence shown here is derived from an EMBL/GenBank/DDBJ whole genome shotgun (WGS) entry which is preliminary data.</text>
</comment>
<feature type="domain" description="AB hydrolase-1" evidence="4">
    <location>
        <begin position="124"/>
        <end position="367"/>
    </location>
</feature>
<gene>
    <name evidence="5" type="ORF">E5K00_12980</name>
</gene>
<dbReference type="PRINTS" id="PR00793">
    <property type="entry name" value="PROAMNOPTASE"/>
</dbReference>
<dbReference type="InterPro" id="IPR029058">
    <property type="entry name" value="AB_hydrolase_fold"/>
</dbReference>
<protein>
    <submittedName>
        <fullName evidence="5">Alpha/beta fold hydrolase</fullName>
    </submittedName>
</protein>
<sequence>MLEKALCTMQSAFFGFVWGSKKNVMSPADRHDVLLLQQAALFKFPKRTPYLSSARSSPYFPQNMPAKRYHTIFTTWLCGLLLAFCVAQGAVAQQKTLTNGTPAITTTDGVKLYTKIAGKGLPCVLVHGGPGAGSYGLEALAGTTLEQNFQMIYLDQRGSGRSASAPDKNYVIERLVQDLEDVRQQLHLEKWVVMSHSFGGIIATAYAAKYPSRVQGLVLVNSILNLPASMESTATNGYQLLPAATRPPMDPSAPLPQRFGMVMSLLGQQGLMNRFMYANDSTPARLNRAMRGVPANRDFATTLFQGPAIQGYVQDLTPATATLTVPVLVVSGQDDYMVGPDHYKAFRFPNQQVAVVPGRHYALIESPTEFSRAVAAFVKKLPRKS</sequence>
<dbReference type="InterPro" id="IPR000073">
    <property type="entry name" value="AB_hydrolase_1"/>
</dbReference>
<comment type="similarity">
    <text evidence="1">Belongs to the peptidase S33 family.</text>
</comment>
<dbReference type="InterPro" id="IPR050266">
    <property type="entry name" value="AB_hydrolase_sf"/>
</dbReference>
<dbReference type="PRINTS" id="PR00111">
    <property type="entry name" value="ABHYDROLASE"/>
</dbReference>
<keyword evidence="3" id="KW-1133">Transmembrane helix</keyword>
<dbReference type="Pfam" id="PF00561">
    <property type="entry name" value="Abhydrolase_1"/>
    <property type="match status" value="1"/>
</dbReference>
<keyword evidence="3" id="KW-0812">Transmembrane</keyword>
<evidence type="ECO:0000313" key="5">
    <source>
        <dbReference type="EMBL" id="TGE21205.1"/>
    </source>
</evidence>
<evidence type="ECO:0000259" key="4">
    <source>
        <dbReference type="Pfam" id="PF00561"/>
    </source>
</evidence>
<dbReference type="OrthoDB" id="9796770at2"/>
<dbReference type="InterPro" id="IPR002410">
    <property type="entry name" value="Peptidase_S33"/>
</dbReference>
<keyword evidence="3" id="KW-0472">Membrane</keyword>
<dbReference type="Gene3D" id="3.40.50.1820">
    <property type="entry name" value="alpha/beta hydrolase"/>
    <property type="match status" value="1"/>
</dbReference>
<dbReference type="EMBL" id="SRLC01000002">
    <property type="protein sequence ID" value="TGE21205.1"/>
    <property type="molecule type" value="Genomic_DNA"/>
</dbReference>
<accession>A0A4Z0PUN7</accession>
<dbReference type="PANTHER" id="PTHR43798">
    <property type="entry name" value="MONOACYLGLYCEROL LIPASE"/>
    <property type="match status" value="1"/>
</dbReference>
<dbReference type="GO" id="GO:0006508">
    <property type="term" value="P:proteolysis"/>
    <property type="evidence" value="ECO:0007669"/>
    <property type="project" value="InterPro"/>
</dbReference>
<reference evidence="5 6" key="1">
    <citation type="submission" date="2019-04" db="EMBL/GenBank/DDBJ databases">
        <authorList>
            <person name="Feng G."/>
            <person name="Zhang J."/>
            <person name="Zhu H."/>
        </authorList>
    </citation>
    <scope>NUCLEOTIDE SEQUENCE [LARGE SCALE GENOMIC DNA]</scope>
    <source>
        <strain evidence="5 6">JCM 31653</strain>
    </source>
</reference>